<dbReference type="GO" id="GO:0015288">
    <property type="term" value="F:porin activity"/>
    <property type="evidence" value="ECO:0007669"/>
    <property type="project" value="TreeGrafter"/>
</dbReference>
<dbReference type="EMBL" id="LT629751">
    <property type="protein sequence ID" value="SDS96053.1"/>
    <property type="molecule type" value="Genomic_DNA"/>
</dbReference>
<dbReference type="Pfam" id="PF03573">
    <property type="entry name" value="OprD"/>
    <property type="match status" value="1"/>
</dbReference>
<dbReference type="GO" id="GO:0016020">
    <property type="term" value="C:membrane"/>
    <property type="evidence" value="ECO:0007669"/>
    <property type="project" value="InterPro"/>
</dbReference>
<evidence type="ECO:0000256" key="3">
    <source>
        <dbReference type="ARBA" id="ARBA00022729"/>
    </source>
</evidence>
<dbReference type="STRING" id="1392877.SAMN05216221_3080"/>
<sequence length="403" mass="44005">MSIVAASIALPSVAQAALVEDSKATLELRNMYFNRDFREGTGANYGETWAQGFIGKFESGYTEGTVGVGVDALALLGVKLDSGPGRTAGNMLPLETDGSPVDEYSQLGLTAKARISKSTLHMGTLLPTLPVVSYNNTRLLPSSFTGGLLTSQEVSGLTVHAGRLEDVSLRDSSDRQSVGFGAAESAHFDLLGGSYAFNPQLTASYYYGELEDIYAQHFGGLMHKLPLGEGLSLTTDLRYFNTSDDGDKKAGKFDNDMYQGMFTLGVGAHKFGLGYQSLSGDGVFPFMNGGDPYSQNLSTFWTFTRQEEDVWQARYDYDFASLGIPGLTFMTRYVSGSNIENAAKTYDDGKEWERDSDLVYTLQGGTLKGLRFHLRNLTYRAESRVARDVDENRVIISYTLPLL</sequence>
<evidence type="ECO:0000256" key="2">
    <source>
        <dbReference type="ARBA" id="ARBA00022448"/>
    </source>
</evidence>
<dbReference type="InterPro" id="IPR005318">
    <property type="entry name" value="OM_porin_bac"/>
</dbReference>
<name>A0A1H1WG20_9PSED</name>
<evidence type="ECO:0000256" key="1">
    <source>
        <dbReference type="ARBA" id="ARBA00009075"/>
    </source>
</evidence>
<keyword evidence="2" id="KW-0813">Transport</keyword>
<evidence type="ECO:0000313" key="5">
    <source>
        <dbReference type="EMBL" id="SDS96053.1"/>
    </source>
</evidence>
<organism evidence="5 6">
    <name type="scientific">Pseudomonas oryzae</name>
    <dbReference type="NCBI Taxonomy" id="1392877"/>
    <lineage>
        <taxon>Bacteria</taxon>
        <taxon>Pseudomonadati</taxon>
        <taxon>Pseudomonadota</taxon>
        <taxon>Gammaproteobacteria</taxon>
        <taxon>Pseudomonadales</taxon>
        <taxon>Pseudomonadaceae</taxon>
        <taxon>Pseudomonas</taxon>
    </lineage>
</organism>
<dbReference type="InterPro" id="IPR023614">
    <property type="entry name" value="Porin_dom_sf"/>
</dbReference>
<dbReference type="Gene3D" id="2.40.160.10">
    <property type="entry name" value="Porin"/>
    <property type="match status" value="1"/>
</dbReference>
<reference evidence="6" key="1">
    <citation type="submission" date="2016-10" db="EMBL/GenBank/DDBJ databases">
        <authorList>
            <person name="Varghese N."/>
            <person name="Submissions S."/>
        </authorList>
    </citation>
    <scope>NUCLEOTIDE SEQUENCE [LARGE SCALE GENOMIC DNA]</scope>
    <source>
        <strain evidence="6">KCTC 32247</strain>
    </source>
</reference>
<protein>
    <submittedName>
        <fullName evidence="5">Outer membrane porin, OprD family</fullName>
    </submittedName>
</protein>
<dbReference type="Proteomes" id="UP000243359">
    <property type="component" value="Chromosome I"/>
</dbReference>
<proteinExistence type="inferred from homology"/>
<evidence type="ECO:0000313" key="6">
    <source>
        <dbReference type="Proteomes" id="UP000243359"/>
    </source>
</evidence>
<accession>A0A1H1WG20</accession>
<keyword evidence="3 4" id="KW-0732">Signal</keyword>
<comment type="similarity">
    <text evidence="1">Belongs to the outer membrane porin (Opr) (TC 1.B.25) family.</text>
</comment>
<evidence type="ECO:0000256" key="4">
    <source>
        <dbReference type="SAM" id="SignalP"/>
    </source>
</evidence>
<feature type="signal peptide" evidence="4">
    <location>
        <begin position="1"/>
        <end position="16"/>
    </location>
</feature>
<dbReference type="AlphaFoldDB" id="A0A1H1WG20"/>
<feature type="chain" id="PRO_5009264449" evidence="4">
    <location>
        <begin position="17"/>
        <end position="403"/>
    </location>
</feature>
<gene>
    <name evidence="5" type="ORF">SAMN05216221_3080</name>
</gene>
<dbReference type="PANTHER" id="PTHR34596">
    <property type="entry name" value="CHITOPORIN"/>
    <property type="match status" value="1"/>
</dbReference>
<dbReference type="PANTHER" id="PTHR34596:SF2">
    <property type="entry name" value="CHITOPORIN"/>
    <property type="match status" value="1"/>
</dbReference>
<keyword evidence="6" id="KW-1185">Reference proteome</keyword>